<evidence type="ECO:0000313" key="2">
    <source>
        <dbReference type="EMBL" id="POP51363.1"/>
    </source>
</evidence>
<evidence type="ECO:0000313" key="3">
    <source>
        <dbReference type="Proteomes" id="UP000237222"/>
    </source>
</evidence>
<feature type="transmembrane region" description="Helical" evidence="1">
    <location>
        <begin position="6"/>
        <end position="25"/>
    </location>
</feature>
<dbReference type="RefSeq" id="WP_103685698.1">
    <property type="nucleotide sequence ID" value="NZ_PQGG01000040.1"/>
</dbReference>
<accession>A0A2S4HBK9</accession>
<dbReference type="EMBL" id="PQGG01000040">
    <property type="protein sequence ID" value="POP51363.1"/>
    <property type="molecule type" value="Genomic_DNA"/>
</dbReference>
<gene>
    <name evidence="2" type="ORF">C0068_17130</name>
</gene>
<dbReference type="Proteomes" id="UP000237222">
    <property type="component" value="Unassembled WGS sequence"/>
</dbReference>
<dbReference type="OrthoDB" id="3785202at2"/>
<name>A0A2S4HBK9_9GAMM</name>
<dbReference type="AlphaFoldDB" id="A0A2S4HBK9"/>
<sequence length="123" mass="13884">MYYFSLALFALLLIVITYLLVRLNAQRRLLLTLQDEQRALAKAWRANPVDFNQIPVSEGKGFIAIKILNPVELATKESVFAGLLNNFAPDVIRSIVYKRTVEIMRGQLEERGVQAEISIHGLG</sequence>
<keyword evidence="1" id="KW-1133">Transmembrane helix</keyword>
<comment type="caution">
    <text evidence="2">The sequence shown here is derived from an EMBL/GenBank/DDBJ whole genome shotgun (WGS) entry which is preliminary data.</text>
</comment>
<evidence type="ECO:0000256" key="1">
    <source>
        <dbReference type="SAM" id="Phobius"/>
    </source>
</evidence>
<keyword evidence="1" id="KW-0472">Membrane</keyword>
<protein>
    <submittedName>
        <fullName evidence="2">Uncharacterized protein</fullName>
    </submittedName>
</protein>
<organism evidence="2 3">
    <name type="scientific">Zhongshania marina</name>
    <dbReference type="NCBI Taxonomy" id="2304603"/>
    <lineage>
        <taxon>Bacteria</taxon>
        <taxon>Pseudomonadati</taxon>
        <taxon>Pseudomonadota</taxon>
        <taxon>Gammaproteobacteria</taxon>
        <taxon>Cellvibrionales</taxon>
        <taxon>Spongiibacteraceae</taxon>
        <taxon>Zhongshania</taxon>
    </lineage>
</organism>
<keyword evidence="1" id="KW-0812">Transmembrane</keyword>
<reference evidence="2" key="1">
    <citation type="submission" date="2018-01" db="EMBL/GenBank/DDBJ databases">
        <authorList>
            <person name="Yu X.-D."/>
        </authorList>
    </citation>
    <scope>NUCLEOTIDE SEQUENCE</scope>
    <source>
        <strain evidence="2">ZX-21</strain>
    </source>
</reference>
<proteinExistence type="predicted"/>